<comment type="caution">
    <text evidence="1">The sequence shown here is derived from an EMBL/GenBank/DDBJ whole genome shotgun (WGS) entry which is preliminary data.</text>
</comment>
<accession>X1HI11</accession>
<reference evidence="1" key="1">
    <citation type="journal article" date="2014" name="Front. Microbiol.">
        <title>High frequency of phylogenetically diverse reductive dehalogenase-homologous genes in deep subseafloor sedimentary metagenomes.</title>
        <authorList>
            <person name="Kawai M."/>
            <person name="Futagami T."/>
            <person name="Toyoda A."/>
            <person name="Takaki Y."/>
            <person name="Nishi S."/>
            <person name="Hori S."/>
            <person name="Arai W."/>
            <person name="Tsubouchi T."/>
            <person name="Morono Y."/>
            <person name="Uchiyama I."/>
            <person name="Ito T."/>
            <person name="Fujiyama A."/>
            <person name="Inagaki F."/>
            <person name="Takami H."/>
        </authorList>
    </citation>
    <scope>NUCLEOTIDE SEQUENCE</scope>
    <source>
        <strain evidence="1">Expedition CK06-06</strain>
    </source>
</reference>
<name>X1HI11_9ZZZZ</name>
<evidence type="ECO:0000313" key="1">
    <source>
        <dbReference type="EMBL" id="GAH44943.1"/>
    </source>
</evidence>
<dbReference type="EMBL" id="BARU01010091">
    <property type="protein sequence ID" value="GAH44943.1"/>
    <property type="molecule type" value="Genomic_DNA"/>
</dbReference>
<proteinExistence type="predicted"/>
<organism evidence="1">
    <name type="scientific">marine sediment metagenome</name>
    <dbReference type="NCBI Taxonomy" id="412755"/>
    <lineage>
        <taxon>unclassified sequences</taxon>
        <taxon>metagenomes</taxon>
        <taxon>ecological metagenomes</taxon>
    </lineage>
</organism>
<gene>
    <name evidence="1" type="ORF">S03H2_19335</name>
</gene>
<feature type="non-terminal residue" evidence="1">
    <location>
        <position position="1"/>
    </location>
</feature>
<sequence length="30" mass="3656">RFHIDHTTLQVDHEDAELLRIERPEEQRTA</sequence>
<protein>
    <submittedName>
        <fullName evidence="1">Uncharacterized protein</fullName>
    </submittedName>
</protein>
<dbReference type="AlphaFoldDB" id="X1HI11"/>